<sequence>MTGVLFGVRIVELASIGPGPFCGMMLADHGAEVIRVERPGQPHDPRDPVLRSRTIAHADLKTEEGRERVLDLVADADGLIEGFRPGVLERLELGPDVLLERNPKLVIGRMTGWGQTGPLAQTAGHDINYIALSGVLGGVGPADGRPVPPMNLVGDYGGGAMMLAFGMVSGILHARTGGAGQVIDCAMTDGSALLTAQIWGLRHRGLWHDERGANLLDGGAYFYGCYRCSDGEYVAIGAIEPQFHAELLERLGLTSDPDFAQQMNPKTWPRCRERLDAIFATRTRDEWAADFEGSDICFAPVLAMGEAPGHGHNVARETFIEVGGAVQPAPAPRFSRTPARAPSLSKSRTD</sequence>
<comment type="caution">
    <text evidence="2">The sequence shown here is derived from an EMBL/GenBank/DDBJ whole genome shotgun (WGS) entry which is preliminary data.</text>
</comment>
<dbReference type="Proteomes" id="UP000676996">
    <property type="component" value="Unassembled WGS sequence"/>
</dbReference>
<dbReference type="Gene3D" id="3.30.1540.10">
    <property type="entry name" value="formyl-coa transferase, domain 3"/>
    <property type="match status" value="1"/>
</dbReference>
<accession>A0A8T4IEW7</accession>
<proteinExistence type="predicted"/>
<gene>
    <name evidence="2" type="ORF">J7S20_11350</name>
</gene>
<dbReference type="EMBL" id="JAGRQC010000003">
    <property type="protein sequence ID" value="MBR0553103.1"/>
    <property type="molecule type" value="Genomic_DNA"/>
</dbReference>
<feature type="region of interest" description="Disordered" evidence="1">
    <location>
        <begin position="327"/>
        <end position="350"/>
    </location>
</feature>
<dbReference type="RefSeq" id="WP_284054350.1">
    <property type="nucleotide sequence ID" value="NZ_JAGRQC010000003.1"/>
</dbReference>
<dbReference type="AlphaFoldDB" id="A0A8T4IEW7"/>
<name>A0A8T4IEW7_9SPHN</name>
<dbReference type="InterPro" id="IPR044855">
    <property type="entry name" value="CoA-Trfase_III_dom3_sf"/>
</dbReference>
<dbReference type="Pfam" id="PF02515">
    <property type="entry name" value="CoA_transf_3"/>
    <property type="match status" value="1"/>
</dbReference>
<dbReference type="PANTHER" id="PTHR48228">
    <property type="entry name" value="SUCCINYL-COA--D-CITRAMALATE COA-TRANSFERASE"/>
    <property type="match status" value="1"/>
</dbReference>
<dbReference type="InterPro" id="IPR050509">
    <property type="entry name" value="CoA-transferase_III"/>
</dbReference>
<dbReference type="GO" id="GO:0016740">
    <property type="term" value="F:transferase activity"/>
    <property type="evidence" value="ECO:0007669"/>
    <property type="project" value="UniProtKB-KW"/>
</dbReference>
<protein>
    <submittedName>
        <fullName evidence="2">CoA transferase</fullName>
    </submittedName>
</protein>
<dbReference type="InterPro" id="IPR003673">
    <property type="entry name" value="CoA-Trfase_fam_III"/>
</dbReference>
<dbReference type="Gene3D" id="3.40.50.10540">
    <property type="entry name" value="Crotonobetainyl-coa:carnitine coa-transferase, domain 1"/>
    <property type="match status" value="1"/>
</dbReference>
<dbReference type="SUPFAM" id="SSF89796">
    <property type="entry name" value="CoA-transferase family III (CaiB/BaiF)"/>
    <property type="match status" value="1"/>
</dbReference>
<organism evidence="2 3">
    <name type="scientific">Stakelama marina</name>
    <dbReference type="NCBI Taxonomy" id="2826939"/>
    <lineage>
        <taxon>Bacteria</taxon>
        <taxon>Pseudomonadati</taxon>
        <taxon>Pseudomonadota</taxon>
        <taxon>Alphaproteobacteria</taxon>
        <taxon>Sphingomonadales</taxon>
        <taxon>Sphingomonadaceae</taxon>
        <taxon>Stakelama</taxon>
    </lineage>
</organism>
<evidence type="ECO:0000313" key="2">
    <source>
        <dbReference type="EMBL" id="MBR0553103.1"/>
    </source>
</evidence>
<dbReference type="Gene3D" id="3.30.60.110">
    <property type="match status" value="1"/>
</dbReference>
<dbReference type="PANTHER" id="PTHR48228:SF5">
    <property type="entry name" value="ALPHA-METHYLACYL-COA RACEMASE"/>
    <property type="match status" value="1"/>
</dbReference>
<keyword evidence="3" id="KW-1185">Reference proteome</keyword>
<keyword evidence="2" id="KW-0808">Transferase</keyword>
<dbReference type="InterPro" id="IPR023606">
    <property type="entry name" value="CoA-Trfase_III_dom_1_sf"/>
</dbReference>
<reference evidence="2" key="1">
    <citation type="submission" date="2021-04" db="EMBL/GenBank/DDBJ databases">
        <title>Ouciella asimina sp. nov., isolated from the surface seawater in the hydrothermal field of Okinawa Trough.</title>
        <authorList>
            <person name="Shuang W."/>
        </authorList>
    </citation>
    <scope>NUCLEOTIDE SEQUENCE</scope>
    <source>
        <strain evidence="2">LXI357</strain>
    </source>
</reference>
<evidence type="ECO:0000256" key="1">
    <source>
        <dbReference type="SAM" id="MobiDB-lite"/>
    </source>
</evidence>
<evidence type="ECO:0000313" key="3">
    <source>
        <dbReference type="Proteomes" id="UP000676996"/>
    </source>
</evidence>